<name>A0A0F9GRC3_9ZZZZ</name>
<accession>A0A0F9GRC3</accession>
<proteinExistence type="predicted"/>
<feature type="non-terminal residue" evidence="1">
    <location>
        <position position="49"/>
    </location>
</feature>
<gene>
    <name evidence="1" type="ORF">LCGC14_1795810</name>
</gene>
<dbReference type="AlphaFoldDB" id="A0A0F9GRC3"/>
<sequence>MAIYKVKDRETISSVSSSTGFTSSKLTAFLQYAFIQAVSADIRFTIDGT</sequence>
<evidence type="ECO:0000313" key="1">
    <source>
        <dbReference type="EMBL" id="KKM01305.1"/>
    </source>
</evidence>
<protein>
    <submittedName>
        <fullName evidence="1">Uncharacterized protein</fullName>
    </submittedName>
</protein>
<dbReference type="EMBL" id="LAZR01017231">
    <property type="protein sequence ID" value="KKM01305.1"/>
    <property type="molecule type" value="Genomic_DNA"/>
</dbReference>
<reference evidence="1" key="1">
    <citation type="journal article" date="2015" name="Nature">
        <title>Complex archaea that bridge the gap between prokaryotes and eukaryotes.</title>
        <authorList>
            <person name="Spang A."/>
            <person name="Saw J.H."/>
            <person name="Jorgensen S.L."/>
            <person name="Zaremba-Niedzwiedzka K."/>
            <person name="Martijn J."/>
            <person name="Lind A.E."/>
            <person name="van Eijk R."/>
            <person name="Schleper C."/>
            <person name="Guy L."/>
            <person name="Ettema T.J."/>
        </authorList>
    </citation>
    <scope>NUCLEOTIDE SEQUENCE</scope>
</reference>
<comment type="caution">
    <text evidence="1">The sequence shown here is derived from an EMBL/GenBank/DDBJ whole genome shotgun (WGS) entry which is preliminary data.</text>
</comment>
<organism evidence="1">
    <name type="scientific">marine sediment metagenome</name>
    <dbReference type="NCBI Taxonomy" id="412755"/>
    <lineage>
        <taxon>unclassified sequences</taxon>
        <taxon>metagenomes</taxon>
        <taxon>ecological metagenomes</taxon>
    </lineage>
</organism>